<sequence>MMVDWRSRRNQTMQCTDQRSGSAVVFIDELSAISGAVIGYFLAGNVHASIGLLALSLLAGWCGWLARRFS</sequence>
<dbReference type="Proteomes" id="UP000578622">
    <property type="component" value="Unassembled WGS sequence"/>
</dbReference>
<evidence type="ECO:0000313" key="3">
    <source>
        <dbReference type="Proteomes" id="UP000578622"/>
    </source>
</evidence>
<feature type="transmembrane region" description="Helical" evidence="1">
    <location>
        <begin position="48"/>
        <end position="66"/>
    </location>
</feature>
<evidence type="ECO:0000313" key="2">
    <source>
        <dbReference type="EMBL" id="MBA8853347.1"/>
    </source>
</evidence>
<keyword evidence="1" id="KW-1133">Transmembrane helix</keyword>
<comment type="caution">
    <text evidence="2">The sequence shown here is derived from an EMBL/GenBank/DDBJ whole genome shotgun (WGS) entry which is preliminary data.</text>
</comment>
<dbReference type="EMBL" id="JACGXG010000010">
    <property type="protein sequence ID" value="MBA8853347.1"/>
    <property type="molecule type" value="Genomic_DNA"/>
</dbReference>
<feature type="transmembrane region" description="Helical" evidence="1">
    <location>
        <begin position="21"/>
        <end position="42"/>
    </location>
</feature>
<keyword evidence="3" id="KW-1185">Reference proteome</keyword>
<organism evidence="2 3">
    <name type="scientific">Brucella intermedia</name>
    <dbReference type="NCBI Taxonomy" id="94625"/>
    <lineage>
        <taxon>Bacteria</taxon>
        <taxon>Pseudomonadati</taxon>
        <taxon>Pseudomonadota</taxon>
        <taxon>Alphaproteobacteria</taxon>
        <taxon>Hyphomicrobiales</taxon>
        <taxon>Brucellaceae</taxon>
        <taxon>Brucella/Ochrobactrum group</taxon>
        <taxon>Brucella</taxon>
    </lineage>
</organism>
<keyword evidence="1" id="KW-0812">Transmembrane</keyword>
<keyword evidence="1" id="KW-0472">Membrane</keyword>
<evidence type="ECO:0000256" key="1">
    <source>
        <dbReference type="SAM" id="Phobius"/>
    </source>
</evidence>
<evidence type="ECO:0008006" key="4">
    <source>
        <dbReference type="Google" id="ProtNLM"/>
    </source>
</evidence>
<protein>
    <recommendedName>
        <fullName evidence="4">MFS transporter</fullName>
    </recommendedName>
</protein>
<name>A0ABR6AV74_9HYPH</name>
<reference evidence="2 3" key="1">
    <citation type="submission" date="2020-07" db="EMBL/GenBank/DDBJ databases">
        <title>Genomic Encyclopedia of Type Strains, Phase IV (KMG-V): Genome sequencing to study the core and pangenomes of soil and plant-associated prokaryotes.</title>
        <authorList>
            <person name="Whitman W."/>
        </authorList>
    </citation>
    <scope>NUCLEOTIDE SEQUENCE [LARGE SCALE GENOMIC DNA]</scope>
    <source>
        <strain evidence="2 3">RH4WT92</strain>
    </source>
</reference>
<proteinExistence type="predicted"/>
<gene>
    <name evidence="2" type="ORF">FHW20_004327</name>
</gene>
<accession>A0ABR6AV74</accession>